<keyword evidence="13" id="KW-0732">Signal</keyword>
<comment type="catalytic activity">
    <reaction evidence="10">
        <text>L-tyrosyl-[protein] + ATP = O-phospho-L-tyrosyl-[protein] + ADP + H(+)</text>
        <dbReference type="Rhea" id="RHEA:10596"/>
        <dbReference type="Rhea" id="RHEA-COMP:10136"/>
        <dbReference type="Rhea" id="RHEA-COMP:20101"/>
        <dbReference type="ChEBI" id="CHEBI:15378"/>
        <dbReference type="ChEBI" id="CHEBI:30616"/>
        <dbReference type="ChEBI" id="CHEBI:46858"/>
        <dbReference type="ChEBI" id="CHEBI:61978"/>
        <dbReference type="ChEBI" id="CHEBI:456216"/>
        <dbReference type="EC" id="2.7.12.2"/>
    </reaction>
</comment>
<dbReference type="OrthoDB" id="10252171at2759"/>
<dbReference type="GO" id="GO:0006508">
    <property type="term" value="P:proteolysis"/>
    <property type="evidence" value="ECO:0007669"/>
    <property type="project" value="InterPro"/>
</dbReference>
<feature type="chain" id="PRO_5040499627" description="mitogen-activated protein kinase kinase" evidence="13">
    <location>
        <begin position="20"/>
        <end position="1654"/>
    </location>
</feature>
<evidence type="ECO:0000256" key="10">
    <source>
        <dbReference type="ARBA" id="ARBA00051693"/>
    </source>
</evidence>
<evidence type="ECO:0000256" key="9">
    <source>
        <dbReference type="ARBA" id="ARBA00049299"/>
    </source>
</evidence>
<keyword evidence="4" id="KW-0418">Kinase</keyword>
<keyword evidence="3" id="KW-0547">Nucleotide-binding</keyword>
<evidence type="ECO:0000259" key="14">
    <source>
        <dbReference type="PROSITE" id="PS50011"/>
    </source>
</evidence>
<feature type="domain" description="Protein kinase" evidence="14">
    <location>
        <begin position="615"/>
        <end position="899"/>
    </location>
</feature>
<dbReference type="PROSITE" id="PS50011">
    <property type="entry name" value="PROTEIN_KINASE_DOM"/>
    <property type="match status" value="1"/>
</dbReference>
<organism evidence="16 17">
    <name type="scientific">Cylindrodendrum hubeiense</name>
    <dbReference type="NCBI Taxonomy" id="595255"/>
    <lineage>
        <taxon>Eukaryota</taxon>
        <taxon>Fungi</taxon>
        <taxon>Dikarya</taxon>
        <taxon>Ascomycota</taxon>
        <taxon>Pezizomycotina</taxon>
        <taxon>Sordariomycetes</taxon>
        <taxon>Hypocreomycetidae</taxon>
        <taxon>Hypocreales</taxon>
        <taxon>Nectriaceae</taxon>
        <taxon>Cylindrodendrum</taxon>
    </lineage>
</organism>
<dbReference type="PANTHER" id="PTHR48013:SF9">
    <property type="entry name" value="DUAL SPECIFICITY MITOGEN-ACTIVATED PROTEIN KINASE KINASE 5"/>
    <property type="match status" value="1"/>
</dbReference>
<evidence type="ECO:0000256" key="2">
    <source>
        <dbReference type="ARBA" id="ARBA00022679"/>
    </source>
</evidence>
<accession>A0A9P5HQL7</accession>
<dbReference type="InterPro" id="IPR011009">
    <property type="entry name" value="Kinase-like_dom_sf"/>
</dbReference>
<dbReference type="EC" id="2.7.12.2" evidence="7"/>
<dbReference type="InterPro" id="IPR000719">
    <property type="entry name" value="Prot_kinase_dom"/>
</dbReference>
<dbReference type="InterPro" id="IPR008271">
    <property type="entry name" value="Ser/Thr_kinase_AS"/>
</dbReference>
<sequence length="1654" mass="185007">MGFCRILAIGLLQSGFATALKYADNQVKVVKDSEAASIHFKDVDDVELYSPAFLNSDSISSQFENGTSGPTDGVTMDRNDWMTYHNPNFKSDEGRSIPYVFLSASIKPESANSTASKKVRVWLQGGVHGNEPAGDQALLALLGKLDANTTWAASLLEKLDIMMLPRYNPDGVAYFQRYLATNLDPNRDHTKLASQQTRDIKELVMGFAPHVGVDCHEYSANRGYGEDSQWIIAADGLFSAMKNLNIHSDIRDLAEGVFAPRIEAAMESRGLRWAPYVTGDPGTAPVILTETGSEPRIGDTSVALNQAVMFLTETRGIMLADQHFQRRVATGLTMVETIVQTAADLADDVCEIVEGARAKFISSDDDIIITDYARSTNITWTFLDLESSELVDVPVEFFNTTPVVANLTRTRPEAYLIPRAWAHVAARLETAGVEVETLKFDFRGEVEALNITSSVLASSSYEGVALNTVTTETIVKKISVPAGSFWVSTRQKNAAHAFVTLEPEGVDSYTSFAVIPLIRSSCFATCLNIKYVPAISASNLSPLGISRCPGRPRHSFCTALVMATRLGAFESRVSDLVVDSKIEATWDPEAKHTTQIRTAVGVSARRRRLKTEEKWERKRRLGRGAYGTVWLEKCIESSGPRNGESDLRAVKEIHKLPNVSTSEFHRELEAIAKFSHERFVHCFVRSLGWFENETTMFITMEYLKYGDLQQYLTKPFPEPEARQIALQVVEALHLMHDSGFAHRDLKPGNILVFQKGPSWWVKIADFGISKRVEASTALRTMEIGTRGFMAPEILGLYCPDDFDETEFEADEAAHDALAYTPAIDLWALGEITHRMLTQKPAFVAKGRLWSYVTKGTPFPATELESVGASVQGISFIQEAMAASPKKRLTAANAISHEWLESHEFLEETSSRSIIESTRETPALDLTAFDYEPSAQWTVTDQQSESTVDQSIGIAGNHAYVPHDHKAHSPDRITGSSPVTFEDIIERQTWSDSMTNLTITPQGNEGSQTKSSRQTNFIPFRPTMAPAPETPASEIRSPRPIMTDRATQEAAKQAKPKRDHGEEISKESLEEYTNFVRAGAFTRKASKVADEIKRPRRPVPTGKRRGNVLSEFPETMQALAICALRSRHSRDMHGVDILGFDDSTALSEIKESPFLFVEYSMDEFDHNSVEDMTILHRTAEEATRELGLWGYWGVLGRRRTPETIRTPAWAVNDIVDKANNFLYIFRGRQDINHRHSLSRAIGQHLGNWIGQFSSIPIFVASLAKPVFQIRYDDGASPRGSPDSTRFQKSTLSRTEIVSCIWNDQTGDIPSVVQRVLDEAKSPTSTPAPLTKLMCLMELLGRSVPTSPLHHTYLEVVRDFCPIRPELDRKAKLFDTFVKIFLANPQLGLLERWFCTPQFNLCRPWEIKELLGTNGEWDGSENLTYLFQATSLADGQTIRVKNGLGYRLEGFEPPRSRSMINVFKKWTGRADQRFLVAYGLTSVDDLNKCIPGLKGNKLMMNPLSHDYKEAEWMSNYTLVDLQMNLVTFFKAFVAPTHIIICGMEEGMENSCVLRAMLCSYRPQEGYVVKNDQGYAVQLSDDERPMAYYKENTVRIQGISRDGLHEMGEVQMSPRSSNTLSVRDQRTVYVGTGQKFINSAGRDKEPRASFMEHFFEV</sequence>
<comment type="similarity">
    <text evidence="1 11">Belongs to the peptidase M14 family.</text>
</comment>
<dbReference type="Pfam" id="PF00069">
    <property type="entry name" value="Pkinase"/>
    <property type="match status" value="1"/>
</dbReference>
<dbReference type="Proteomes" id="UP000722485">
    <property type="component" value="Unassembled WGS sequence"/>
</dbReference>
<evidence type="ECO:0000256" key="4">
    <source>
        <dbReference type="ARBA" id="ARBA00022777"/>
    </source>
</evidence>
<comment type="similarity">
    <text evidence="6">Belongs to the protein kinase superfamily. STE Ser/Thr protein kinase family. MAP kinase kinase subfamily.</text>
</comment>
<comment type="caution">
    <text evidence="16">The sequence shown here is derived from an EMBL/GenBank/DDBJ whole genome shotgun (WGS) entry which is preliminary data.</text>
</comment>
<feature type="domain" description="Peptidase M14" evidence="15">
    <location>
        <begin position="58"/>
        <end position="342"/>
    </location>
</feature>
<evidence type="ECO:0000256" key="6">
    <source>
        <dbReference type="ARBA" id="ARBA00038035"/>
    </source>
</evidence>
<dbReference type="SUPFAM" id="SSF56112">
    <property type="entry name" value="Protein kinase-like (PK-like)"/>
    <property type="match status" value="1"/>
</dbReference>
<keyword evidence="5" id="KW-0067">ATP-binding</keyword>
<dbReference type="PANTHER" id="PTHR48013">
    <property type="entry name" value="DUAL SPECIFICITY MITOGEN-ACTIVATED PROTEIN KINASE KINASE 5-RELATED"/>
    <property type="match status" value="1"/>
</dbReference>
<evidence type="ECO:0000256" key="11">
    <source>
        <dbReference type="PROSITE-ProRule" id="PRU01379"/>
    </source>
</evidence>
<protein>
    <recommendedName>
        <fullName evidence="7">mitogen-activated protein kinase kinase</fullName>
        <ecNumber evidence="7">2.7.12.2</ecNumber>
    </recommendedName>
</protein>
<evidence type="ECO:0000256" key="3">
    <source>
        <dbReference type="ARBA" id="ARBA00022741"/>
    </source>
</evidence>
<evidence type="ECO:0000256" key="5">
    <source>
        <dbReference type="ARBA" id="ARBA00022840"/>
    </source>
</evidence>
<proteinExistence type="inferred from homology"/>
<dbReference type="Gene3D" id="3.40.630.10">
    <property type="entry name" value="Zn peptidases"/>
    <property type="match status" value="1"/>
</dbReference>
<dbReference type="Gene3D" id="1.10.510.10">
    <property type="entry name" value="Transferase(Phosphotransferase) domain 1"/>
    <property type="match status" value="1"/>
</dbReference>
<dbReference type="InterPro" id="IPR000834">
    <property type="entry name" value="Peptidase_M14"/>
</dbReference>
<dbReference type="GO" id="GO:0004708">
    <property type="term" value="F:MAP kinase kinase activity"/>
    <property type="evidence" value="ECO:0007669"/>
    <property type="project" value="UniProtKB-EC"/>
</dbReference>
<reference evidence="16" key="1">
    <citation type="submission" date="2020-03" db="EMBL/GenBank/DDBJ databases">
        <title>Draft Genome Sequence of Cylindrodendrum hubeiense.</title>
        <authorList>
            <person name="Buettner E."/>
            <person name="Kellner H."/>
        </authorList>
    </citation>
    <scope>NUCLEOTIDE SEQUENCE</scope>
    <source>
        <strain evidence="16">IHI 201604</strain>
    </source>
</reference>
<evidence type="ECO:0000259" key="15">
    <source>
        <dbReference type="PROSITE" id="PS52035"/>
    </source>
</evidence>
<keyword evidence="2" id="KW-0808">Transferase</keyword>
<dbReference type="EMBL" id="JAANBB010000001">
    <property type="protein sequence ID" value="KAF7558250.1"/>
    <property type="molecule type" value="Genomic_DNA"/>
</dbReference>
<evidence type="ECO:0000256" key="13">
    <source>
        <dbReference type="SAM" id="SignalP"/>
    </source>
</evidence>
<evidence type="ECO:0000256" key="1">
    <source>
        <dbReference type="ARBA" id="ARBA00005988"/>
    </source>
</evidence>
<dbReference type="GO" id="GO:0004181">
    <property type="term" value="F:metallocarboxypeptidase activity"/>
    <property type="evidence" value="ECO:0007669"/>
    <property type="project" value="InterPro"/>
</dbReference>
<comment type="catalytic activity">
    <reaction evidence="8">
        <text>L-seryl-[protein] + ATP = O-phospho-L-seryl-[protein] + ADP + H(+)</text>
        <dbReference type="Rhea" id="RHEA:17989"/>
        <dbReference type="Rhea" id="RHEA-COMP:9863"/>
        <dbReference type="Rhea" id="RHEA-COMP:11604"/>
        <dbReference type="ChEBI" id="CHEBI:15378"/>
        <dbReference type="ChEBI" id="CHEBI:29999"/>
        <dbReference type="ChEBI" id="CHEBI:30616"/>
        <dbReference type="ChEBI" id="CHEBI:83421"/>
        <dbReference type="ChEBI" id="CHEBI:456216"/>
        <dbReference type="EC" id="2.7.12.2"/>
    </reaction>
</comment>
<feature type="active site" description="Proton donor/acceptor" evidence="11">
    <location>
        <position position="313"/>
    </location>
</feature>
<dbReference type="SUPFAM" id="SSF53187">
    <property type="entry name" value="Zn-dependent exopeptidases"/>
    <property type="match status" value="1"/>
</dbReference>
<dbReference type="PROSITE" id="PS00108">
    <property type="entry name" value="PROTEIN_KINASE_ST"/>
    <property type="match status" value="1"/>
</dbReference>
<keyword evidence="17" id="KW-1185">Reference proteome</keyword>
<dbReference type="GO" id="GO:0005524">
    <property type="term" value="F:ATP binding"/>
    <property type="evidence" value="ECO:0007669"/>
    <property type="project" value="UniProtKB-KW"/>
</dbReference>
<feature type="compositionally biased region" description="Polar residues" evidence="12">
    <location>
        <begin position="997"/>
        <end position="1016"/>
    </location>
</feature>
<dbReference type="Pfam" id="PF00246">
    <property type="entry name" value="Peptidase_M14"/>
    <property type="match status" value="1"/>
</dbReference>
<feature type="region of interest" description="Disordered" evidence="12">
    <location>
        <begin position="997"/>
        <end position="1065"/>
    </location>
</feature>
<feature type="signal peptide" evidence="13">
    <location>
        <begin position="1"/>
        <end position="19"/>
    </location>
</feature>
<evidence type="ECO:0000256" key="8">
    <source>
        <dbReference type="ARBA" id="ARBA00049014"/>
    </source>
</evidence>
<dbReference type="GO" id="GO:0008270">
    <property type="term" value="F:zinc ion binding"/>
    <property type="evidence" value="ECO:0007669"/>
    <property type="project" value="InterPro"/>
</dbReference>
<evidence type="ECO:0000313" key="17">
    <source>
        <dbReference type="Proteomes" id="UP000722485"/>
    </source>
</evidence>
<name>A0A9P5HQL7_9HYPO</name>
<dbReference type="SMART" id="SM00220">
    <property type="entry name" value="S_TKc"/>
    <property type="match status" value="1"/>
</dbReference>
<dbReference type="CDD" id="cd06242">
    <property type="entry name" value="M14-like"/>
    <property type="match status" value="1"/>
</dbReference>
<evidence type="ECO:0000256" key="12">
    <source>
        <dbReference type="SAM" id="MobiDB-lite"/>
    </source>
</evidence>
<gene>
    <name evidence="16" type="ORF">G7Z17_g92</name>
</gene>
<evidence type="ECO:0000256" key="7">
    <source>
        <dbReference type="ARBA" id="ARBA00038999"/>
    </source>
</evidence>
<dbReference type="PROSITE" id="PS52035">
    <property type="entry name" value="PEPTIDASE_M14"/>
    <property type="match status" value="1"/>
</dbReference>
<evidence type="ECO:0000313" key="16">
    <source>
        <dbReference type="EMBL" id="KAF7558250.1"/>
    </source>
</evidence>
<comment type="catalytic activity">
    <reaction evidence="9">
        <text>L-threonyl-[protein] + ATP = O-phospho-L-threonyl-[protein] + ADP + H(+)</text>
        <dbReference type="Rhea" id="RHEA:46608"/>
        <dbReference type="Rhea" id="RHEA-COMP:11060"/>
        <dbReference type="Rhea" id="RHEA-COMP:11605"/>
        <dbReference type="ChEBI" id="CHEBI:15378"/>
        <dbReference type="ChEBI" id="CHEBI:30013"/>
        <dbReference type="ChEBI" id="CHEBI:30616"/>
        <dbReference type="ChEBI" id="CHEBI:61977"/>
        <dbReference type="ChEBI" id="CHEBI:456216"/>
        <dbReference type="EC" id="2.7.12.2"/>
    </reaction>
</comment>